<evidence type="ECO:0000313" key="3">
    <source>
        <dbReference type="Proteomes" id="UP000314294"/>
    </source>
</evidence>
<evidence type="ECO:0000256" key="1">
    <source>
        <dbReference type="SAM" id="MobiDB-lite"/>
    </source>
</evidence>
<name>A0A4Z2E672_9TELE</name>
<keyword evidence="3" id="KW-1185">Reference proteome</keyword>
<reference evidence="2 3" key="1">
    <citation type="submission" date="2019-03" db="EMBL/GenBank/DDBJ databases">
        <title>First draft genome of Liparis tanakae, snailfish: a comprehensive survey of snailfish specific genes.</title>
        <authorList>
            <person name="Kim W."/>
            <person name="Song I."/>
            <person name="Jeong J.-H."/>
            <person name="Kim D."/>
            <person name="Kim S."/>
            <person name="Ryu S."/>
            <person name="Song J.Y."/>
            <person name="Lee S.K."/>
        </authorList>
    </citation>
    <scope>NUCLEOTIDE SEQUENCE [LARGE SCALE GENOMIC DNA]</scope>
    <source>
        <tissue evidence="2">Muscle</tissue>
    </source>
</reference>
<dbReference type="Proteomes" id="UP000314294">
    <property type="component" value="Unassembled WGS sequence"/>
</dbReference>
<sequence>MYLMLWTPIVSPTDARFTHPFGSGPIPAGDAQERRHQVRMSGGTILHNPPPAGPREPTDLISSFELSPSCPA</sequence>
<proteinExistence type="predicted"/>
<accession>A0A4Z2E672</accession>
<gene>
    <name evidence="2" type="ORF">EYF80_065589</name>
</gene>
<feature type="region of interest" description="Disordered" evidence="1">
    <location>
        <begin position="16"/>
        <end position="72"/>
    </location>
</feature>
<evidence type="ECO:0000313" key="2">
    <source>
        <dbReference type="EMBL" id="TNN24288.1"/>
    </source>
</evidence>
<protein>
    <submittedName>
        <fullName evidence="2">Uncharacterized protein</fullName>
    </submittedName>
</protein>
<dbReference type="AlphaFoldDB" id="A0A4Z2E672"/>
<dbReference type="EMBL" id="SRLO01015846">
    <property type="protein sequence ID" value="TNN24288.1"/>
    <property type="molecule type" value="Genomic_DNA"/>
</dbReference>
<comment type="caution">
    <text evidence="2">The sequence shown here is derived from an EMBL/GenBank/DDBJ whole genome shotgun (WGS) entry which is preliminary data.</text>
</comment>
<organism evidence="2 3">
    <name type="scientific">Liparis tanakae</name>
    <name type="common">Tanaka's snailfish</name>
    <dbReference type="NCBI Taxonomy" id="230148"/>
    <lineage>
        <taxon>Eukaryota</taxon>
        <taxon>Metazoa</taxon>
        <taxon>Chordata</taxon>
        <taxon>Craniata</taxon>
        <taxon>Vertebrata</taxon>
        <taxon>Euteleostomi</taxon>
        <taxon>Actinopterygii</taxon>
        <taxon>Neopterygii</taxon>
        <taxon>Teleostei</taxon>
        <taxon>Neoteleostei</taxon>
        <taxon>Acanthomorphata</taxon>
        <taxon>Eupercaria</taxon>
        <taxon>Perciformes</taxon>
        <taxon>Cottioidei</taxon>
        <taxon>Cottales</taxon>
        <taxon>Liparidae</taxon>
        <taxon>Liparis</taxon>
    </lineage>
</organism>